<keyword evidence="2" id="KW-0808">Transferase</keyword>
<dbReference type="InterPro" id="IPR016181">
    <property type="entry name" value="Acyl_CoA_acyltransferase"/>
</dbReference>
<dbReference type="InterPro" id="IPR000182">
    <property type="entry name" value="GNAT_dom"/>
</dbReference>
<keyword evidence="3" id="KW-1185">Reference proteome</keyword>
<sequence length="180" mass="20287">MSHMDHSAFISPEFLIRAASESWELDGAARLRHQVFVEEQSIFTNHDRDEIDRTAIPLVAIATLAGEPAEIVGTVRIHEPAPTLWWGSRLAVAPAYRKVGRLGAELIRLAVSTANGLGCREFHAHVQLQNVPLFRRMQWDPLDEIELHGVRHMHMLASLSHYPPVSDPTIGWSARARRPR</sequence>
<evidence type="ECO:0000259" key="1">
    <source>
        <dbReference type="PROSITE" id="PS51186"/>
    </source>
</evidence>
<dbReference type="RefSeq" id="WP_183993636.1">
    <property type="nucleotide sequence ID" value="NZ_BMHW01000008.1"/>
</dbReference>
<dbReference type="AlphaFoldDB" id="A0A7W9Y822"/>
<reference evidence="2 3" key="1">
    <citation type="submission" date="2020-08" db="EMBL/GenBank/DDBJ databases">
        <title>Genomic Encyclopedia of Type Strains, Phase IV (KMG-IV): sequencing the most valuable type-strain genomes for metagenomic binning, comparative biology and taxonomic classification.</title>
        <authorList>
            <person name="Goeker M."/>
        </authorList>
    </citation>
    <scope>NUCLEOTIDE SEQUENCE [LARGE SCALE GENOMIC DNA]</scope>
    <source>
        <strain evidence="2 3">DSM 100734</strain>
    </source>
</reference>
<dbReference type="Gene3D" id="3.40.630.30">
    <property type="match status" value="1"/>
</dbReference>
<dbReference type="CDD" id="cd04301">
    <property type="entry name" value="NAT_SF"/>
    <property type="match status" value="1"/>
</dbReference>
<dbReference type="NCBIfam" id="TIGR04045">
    <property type="entry name" value="MSMEG_0567_GNAT"/>
    <property type="match status" value="1"/>
</dbReference>
<accession>A0A7W9Y822</accession>
<dbReference type="EMBL" id="JACHEG010000003">
    <property type="protein sequence ID" value="MBB6163714.1"/>
    <property type="molecule type" value="Genomic_DNA"/>
</dbReference>
<dbReference type="SUPFAM" id="SSF55729">
    <property type="entry name" value="Acyl-CoA N-acyltransferases (Nat)"/>
    <property type="match status" value="1"/>
</dbReference>
<dbReference type="PROSITE" id="PS51186">
    <property type="entry name" value="GNAT"/>
    <property type="match status" value="1"/>
</dbReference>
<evidence type="ECO:0000313" key="3">
    <source>
        <dbReference type="Proteomes" id="UP000547879"/>
    </source>
</evidence>
<feature type="domain" description="N-acetyltransferase" evidence="1">
    <location>
        <begin position="14"/>
        <end position="177"/>
    </location>
</feature>
<dbReference type="Pfam" id="PF00583">
    <property type="entry name" value="Acetyltransf_1"/>
    <property type="match status" value="1"/>
</dbReference>
<dbReference type="InterPro" id="IPR024035">
    <property type="entry name" value="MSMEG_0567_GNAT"/>
</dbReference>
<organism evidence="2 3">
    <name type="scientific">Rhizobium wenxiniae</name>
    <dbReference type="NCBI Taxonomy" id="1737357"/>
    <lineage>
        <taxon>Bacteria</taxon>
        <taxon>Pseudomonadati</taxon>
        <taxon>Pseudomonadota</taxon>
        <taxon>Alphaproteobacteria</taxon>
        <taxon>Hyphomicrobiales</taxon>
        <taxon>Rhizobiaceae</taxon>
        <taxon>Rhizobium/Agrobacterium group</taxon>
        <taxon>Rhizobium</taxon>
    </lineage>
</organism>
<proteinExistence type="predicted"/>
<protein>
    <submittedName>
        <fullName evidence="2">Putative N-acetyltransferase (TIGR04045 family)</fullName>
    </submittedName>
</protein>
<comment type="caution">
    <text evidence="2">The sequence shown here is derived from an EMBL/GenBank/DDBJ whole genome shotgun (WGS) entry which is preliminary data.</text>
</comment>
<dbReference type="GO" id="GO:0016747">
    <property type="term" value="F:acyltransferase activity, transferring groups other than amino-acyl groups"/>
    <property type="evidence" value="ECO:0007669"/>
    <property type="project" value="InterPro"/>
</dbReference>
<gene>
    <name evidence="2" type="ORF">HNQ72_003554</name>
</gene>
<name>A0A7W9Y822_9HYPH</name>
<dbReference type="Proteomes" id="UP000547879">
    <property type="component" value="Unassembled WGS sequence"/>
</dbReference>
<evidence type="ECO:0000313" key="2">
    <source>
        <dbReference type="EMBL" id="MBB6163714.1"/>
    </source>
</evidence>